<keyword evidence="4 8" id="KW-0812">Transmembrane</keyword>
<protein>
    <recommendedName>
        <fullName evidence="11">GOLD domain-containing protein</fullName>
    </recommendedName>
</protein>
<feature type="domain" description="GOLD" evidence="11">
    <location>
        <begin position="32"/>
        <end position="117"/>
    </location>
</feature>
<keyword evidence="6 9" id="KW-1133">Transmembrane helix</keyword>
<feature type="chain" id="PRO_5042831372" description="GOLD domain-containing protein" evidence="10">
    <location>
        <begin position="23"/>
        <end position="208"/>
    </location>
</feature>
<organism evidence="12 13">
    <name type="scientific">Parthenolecanium corni</name>
    <dbReference type="NCBI Taxonomy" id="536013"/>
    <lineage>
        <taxon>Eukaryota</taxon>
        <taxon>Metazoa</taxon>
        <taxon>Ecdysozoa</taxon>
        <taxon>Arthropoda</taxon>
        <taxon>Hexapoda</taxon>
        <taxon>Insecta</taxon>
        <taxon>Pterygota</taxon>
        <taxon>Neoptera</taxon>
        <taxon>Paraneoptera</taxon>
        <taxon>Hemiptera</taxon>
        <taxon>Sternorrhyncha</taxon>
        <taxon>Coccoidea</taxon>
        <taxon>Coccidae</taxon>
        <taxon>Parthenolecanium</taxon>
    </lineage>
</organism>
<dbReference type="SMART" id="SM01190">
    <property type="entry name" value="EMP24_GP25L"/>
    <property type="match status" value="1"/>
</dbReference>
<dbReference type="AlphaFoldDB" id="A0AAN9TR97"/>
<dbReference type="PROSITE" id="PS50866">
    <property type="entry name" value="GOLD"/>
    <property type="match status" value="1"/>
</dbReference>
<dbReference type="GO" id="GO:0016020">
    <property type="term" value="C:membrane"/>
    <property type="evidence" value="ECO:0007669"/>
    <property type="project" value="UniProtKB-SubCell"/>
</dbReference>
<feature type="signal peptide" evidence="10">
    <location>
        <begin position="1"/>
        <end position="22"/>
    </location>
</feature>
<dbReference type="Proteomes" id="UP001367676">
    <property type="component" value="Unassembled WGS sequence"/>
</dbReference>
<evidence type="ECO:0000313" key="13">
    <source>
        <dbReference type="Proteomes" id="UP001367676"/>
    </source>
</evidence>
<proteinExistence type="inferred from homology"/>
<keyword evidence="13" id="KW-1185">Reference proteome</keyword>
<accession>A0AAN9TR97</accession>
<name>A0AAN9TR97_9HEMI</name>
<gene>
    <name evidence="12" type="ORF">V9T40_003788</name>
</gene>
<evidence type="ECO:0000256" key="8">
    <source>
        <dbReference type="RuleBase" id="RU003827"/>
    </source>
</evidence>
<evidence type="ECO:0000256" key="3">
    <source>
        <dbReference type="ARBA" id="ARBA00022473"/>
    </source>
</evidence>
<dbReference type="EMBL" id="JBBCAQ010000006">
    <property type="protein sequence ID" value="KAK7603789.1"/>
    <property type="molecule type" value="Genomic_DNA"/>
</dbReference>
<keyword evidence="5 10" id="KW-0732">Signal</keyword>
<reference evidence="12 13" key="1">
    <citation type="submission" date="2024-03" db="EMBL/GenBank/DDBJ databases">
        <title>Adaptation during the transition from Ophiocordyceps entomopathogen to insect associate is accompanied by gene loss and intensified selection.</title>
        <authorList>
            <person name="Ward C.M."/>
            <person name="Onetto C.A."/>
            <person name="Borneman A.R."/>
        </authorList>
    </citation>
    <scope>NUCLEOTIDE SEQUENCE [LARGE SCALE GENOMIC DNA]</scope>
    <source>
        <strain evidence="12">AWRI1</strain>
        <tissue evidence="12">Single Adult Female</tissue>
    </source>
</reference>
<comment type="subcellular location">
    <subcellularLocation>
        <location evidence="1 8">Membrane</location>
        <topology evidence="1 8">Single-pass type I membrane protein</topology>
    </subcellularLocation>
</comment>
<evidence type="ECO:0000256" key="6">
    <source>
        <dbReference type="ARBA" id="ARBA00022989"/>
    </source>
</evidence>
<evidence type="ECO:0000313" key="12">
    <source>
        <dbReference type="EMBL" id="KAK7603789.1"/>
    </source>
</evidence>
<sequence length="208" mass="24265">MPAIKSLLLIFTIAFSFPAIQCIMFNLHPNQRKCLREELRQNVLISGDYDVSEHFDQHVHYVVTDSKGHILSQKEDINKGKFSFISETFDQFEICFISKTNLESKSEVHEVKLDVKTGAEAVNYEGMEEVAKLKPMEIDLKRLEDLADSIVMDFADMKKREEEMRDTNESTNSRVFYLSIFSILITLALPAWQMFYLKKYFKSKKLIE</sequence>
<feature type="transmembrane region" description="Helical" evidence="9">
    <location>
        <begin position="175"/>
        <end position="197"/>
    </location>
</feature>
<comment type="caution">
    <text evidence="12">The sequence shown here is derived from an EMBL/GenBank/DDBJ whole genome shotgun (WGS) entry which is preliminary data.</text>
</comment>
<evidence type="ECO:0000256" key="9">
    <source>
        <dbReference type="SAM" id="Phobius"/>
    </source>
</evidence>
<dbReference type="Pfam" id="PF01105">
    <property type="entry name" value="EMP24_GP25L"/>
    <property type="match status" value="1"/>
</dbReference>
<evidence type="ECO:0000256" key="5">
    <source>
        <dbReference type="ARBA" id="ARBA00022729"/>
    </source>
</evidence>
<evidence type="ECO:0000256" key="7">
    <source>
        <dbReference type="ARBA" id="ARBA00023136"/>
    </source>
</evidence>
<dbReference type="InterPro" id="IPR009038">
    <property type="entry name" value="GOLD_dom"/>
</dbReference>
<keyword evidence="3" id="KW-0217">Developmental protein</keyword>
<evidence type="ECO:0000256" key="2">
    <source>
        <dbReference type="ARBA" id="ARBA00007104"/>
    </source>
</evidence>
<evidence type="ECO:0000256" key="10">
    <source>
        <dbReference type="SAM" id="SignalP"/>
    </source>
</evidence>
<dbReference type="InterPro" id="IPR015720">
    <property type="entry name" value="Emp24-like"/>
</dbReference>
<keyword evidence="7 9" id="KW-0472">Membrane</keyword>
<evidence type="ECO:0000259" key="11">
    <source>
        <dbReference type="PROSITE" id="PS50866"/>
    </source>
</evidence>
<evidence type="ECO:0000256" key="1">
    <source>
        <dbReference type="ARBA" id="ARBA00004479"/>
    </source>
</evidence>
<comment type="similarity">
    <text evidence="2 8">Belongs to the EMP24/GP25L family.</text>
</comment>
<dbReference type="PANTHER" id="PTHR22811">
    <property type="entry name" value="TRANSMEMBRANE EMP24 DOMAIN-CONTAINING PROTEIN"/>
    <property type="match status" value="1"/>
</dbReference>
<evidence type="ECO:0000256" key="4">
    <source>
        <dbReference type="ARBA" id="ARBA00022692"/>
    </source>
</evidence>